<protein>
    <submittedName>
        <fullName evidence="4">Membrane protein</fullName>
    </submittedName>
</protein>
<comment type="subcellular location">
    <subcellularLocation>
        <location evidence="1">Membrane</location>
        <topology evidence="1">Single-pass membrane protein</topology>
    </subcellularLocation>
</comment>
<evidence type="ECO:0000313" key="4">
    <source>
        <dbReference type="EMBL" id="EQB19535.1"/>
    </source>
</evidence>
<name>T0J5U7_9SPHN</name>
<sequence length="303" mass="33077">MIDPHLPINSSRENKASSMSGYLMLLVFLAVLAAIILAVFSLTSVGSSPGAVLGMFAFIIPAFAAEVLIAAGFYMIQPNQAAAITLFGSYRGTDRTAGLRWVWPWMAKRKISVRANNVVSEKLKVNDLRGNPIEIATNVVWRVADTAQALYDVDDYKAFVNVQIEAAVRSIGSRYAYDDVEDAEITLRGSHEQVNAELRTELIARLQVAGITVDECGLTHLAYAPEIAGAMLRRQQAEAVIAARRKLVEGAVSMVEMALSQLSEKNVVELDDERRAAMVSNLMVVLCGERDTQPVVNTGTLYQ</sequence>
<dbReference type="PANTHER" id="PTHR43446:SF1">
    <property type="entry name" value="BAND 7 DOMAIN-CONTAINING PROTEIN"/>
    <property type="match status" value="1"/>
</dbReference>
<accession>T0J5U7</accession>
<dbReference type="EMBL" id="ATHL01000011">
    <property type="protein sequence ID" value="EQB19535.1"/>
    <property type="molecule type" value="Genomic_DNA"/>
</dbReference>
<dbReference type="SUPFAM" id="SSF117892">
    <property type="entry name" value="Band 7/SPFH domain"/>
    <property type="match status" value="1"/>
</dbReference>
<keyword evidence="2" id="KW-1133">Transmembrane helix</keyword>
<reference evidence="4 5" key="1">
    <citation type="journal article" date="2013" name="Genome Announc.">
        <title>Genome Sequence of Novosphingobium lindaniclasticum LE124T, Isolated from a Hexachlorocyclohexane Dumpsite.</title>
        <authorList>
            <person name="Saxena A."/>
            <person name="Nayyar N."/>
            <person name="Sangwan N."/>
            <person name="Kumari R."/>
            <person name="Khurana J.P."/>
            <person name="Lal R."/>
        </authorList>
    </citation>
    <scope>NUCLEOTIDE SEQUENCE [LARGE SCALE GENOMIC DNA]</scope>
    <source>
        <strain evidence="4 5">LE124</strain>
    </source>
</reference>
<dbReference type="Proteomes" id="UP000015527">
    <property type="component" value="Unassembled WGS sequence"/>
</dbReference>
<dbReference type="RefSeq" id="WP_021232212.1">
    <property type="nucleotide sequence ID" value="NZ_ATHL01000011.1"/>
</dbReference>
<feature type="domain" description="Band 7" evidence="3">
    <location>
        <begin position="71"/>
        <end position="239"/>
    </location>
</feature>
<evidence type="ECO:0000313" key="5">
    <source>
        <dbReference type="Proteomes" id="UP000015527"/>
    </source>
</evidence>
<dbReference type="SMART" id="SM00244">
    <property type="entry name" value="PHB"/>
    <property type="match status" value="1"/>
</dbReference>
<gene>
    <name evidence="4" type="ORF">L284_01090</name>
</gene>
<evidence type="ECO:0000256" key="2">
    <source>
        <dbReference type="SAM" id="Phobius"/>
    </source>
</evidence>
<dbReference type="InterPro" id="IPR036013">
    <property type="entry name" value="Band_7/SPFH_dom_sf"/>
</dbReference>
<evidence type="ECO:0000256" key="1">
    <source>
        <dbReference type="ARBA" id="ARBA00004167"/>
    </source>
</evidence>
<keyword evidence="2" id="KW-0812">Transmembrane</keyword>
<dbReference type="OrthoDB" id="9813479at2"/>
<dbReference type="InterPro" id="IPR001107">
    <property type="entry name" value="Band_7"/>
</dbReference>
<keyword evidence="2" id="KW-0472">Membrane</keyword>
<dbReference type="Pfam" id="PF01145">
    <property type="entry name" value="Band_7"/>
    <property type="match status" value="1"/>
</dbReference>
<dbReference type="Gene3D" id="3.30.479.30">
    <property type="entry name" value="Band 7 domain"/>
    <property type="match status" value="1"/>
</dbReference>
<feature type="transmembrane region" description="Helical" evidence="2">
    <location>
        <begin position="52"/>
        <end position="76"/>
    </location>
</feature>
<comment type="caution">
    <text evidence="4">The sequence shown here is derived from an EMBL/GenBank/DDBJ whole genome shotgun (WGS) entry which is preliminary data.</text>
</comment>
<dbReference type="PANTHER" id="PTHR43446">
    <property type="entry name" value="MEMBRANE PROTEIN-RELATED"/>
    <property type="match status" value="1"/>
</dbReference>
<feature type="transmembrane region" description="Helical" evidence="2">
    <location>
        <begin position="21"/>
        <end position="40"/>
    </location>
</feature>
<organism evidence="4 5">
    <name type="scientific">Novosphingobium lindaniclasticum LE124</name>
    <dbReference type="NCBI Taxonomy" id="1096930"/>
    <lineage>
        <taxon>Bacteria</taxon>
        <taxon>Pseudomonadati</taxon>
        <taxon>Pseudomonadota</taxon>
        <taxon>Alphaproteobacteria</taxon>
        <taxon>Sphingomonadales</taxon>
        <taxon>Sphingomonadaceae</taxon>
        <taxon>Novosphingobium</taxon>
    </lineage>
</organism>
<evidence type="ECO:0000259" key="3">
    <source>
        <dbReference type="SMART" id="SM00244"/>
    </source>
</evidence>
<dbReference type="CDD" id="cd03402">
    <property type="entry name" value="SPFH_like_u2"/>
    <property type="match status" value="1"/>
</dbReference>
<dbReference type="AlphaFoldDB" id="T0J5U7"/>
<dbReference type="PATRIC" id="fig|1096930.3.peg.218"/>
<dbReference type="GO" id="GO:0016020">
    <property type="term" value="C:membrane"/>
    <property type="evidence" value="ECO:0007669"/>
    <property type="project" value="UniProtKB-SubCell"/>
</dbReference>
<keyword evidence="5" id="KW-1185">Reference proteome</keyword>
<proteinExistence type="predicted"/>
<dbReference type="eggNOG" id="COG0330">
    <property type="taxonomic scope" value="Bacteria"/>
</dbReference>